<dbReference type="Proteomes" id="UP000290253">
    <property type="component" value="Unassembled WGS sequence"/>
</dbReference>
<dbReference type="InterPro" id="IPR030400">
    <property type="entry name" value="Sedolisin_dom"/>
</dbReference>
<dbReference type="CDD" id="cd11377">
    <property type="entry name" value="Pro-peptidase_S53"/>
    <property type="match status" value="1"/>
</dbReference>
<dbReference type="GO" id="GO:0006508">
    <property type="term" value="P:proteolysis"/>
    <property type="evidence" value="ECO:0007669"/>
    <property type="project" value="UniProtKB-KW"/>
</dbReference>
<dbReference type="Gene3D" id="2.60.40.10">
    <property type="entry name" value="Immunoglobulins"/>
    <property type="match status" value="4"/>
</dbReference>
<organism evidence="10 11">
    <name type="scientific">Silvibacterium dinghuense</name>
    <dbReference type="NCBI Taxonomy" id="1560006"/>
    <lineage>
        <taxon>Bacteria</taxon>
        <taxon>Pseudomonadati</taxon>
        <taxon>Acidobacteriota</taxon>
        <taxon>Terriglobia</taxon>
        <taxon>Terriglobales</taxon>
        <taxon>Acidobacteriaceae</taxon>
        <taxon>Silvibacterium</taxon>
    </lineage>
</organism>
<evidence type="ECO:0000259" key="9">
    <source>
        <dbReference type="PROSITE" id="PS51695"/>
    </source>
</evidence>
<evidence type="ECO:0000256" key="1">
    <source>
        <dbReference type="ARBA" id="ARBA00001913"/>
    </source>
</evidence>
<comment type="caution">
    <text evidence="10">The sequence shown here is derived from an EMBL/GenBank/DDBJ whole genome shotgun (WGS) entry which is preliminary data.</text>
</comment>
<evidence type="ECO:0000313" key="10">
    <source>
        <dbReference type="EMBL" id="RXS96639.1"/>
    </source>
</evidence>
<keyword evidence="8" id="KW-0472">Membrane</keyword>
<evidence type="ECO:0000256" key="2">
    <source>
        <dbReference type="ARBA" id="ARBA00022670"/>
    </source>
</evidence>
<dbReference type="SMART" id="SM00944">
    <property type="entry name" value="Pro-kuma_activ"/>
    <property type="match status" value="1"/>
</dbReference>
<evidence type="ECO:0000256" key="6">
    <source>
        <dbReference type="ARBA" id="ARBA00022837"/>
    </source>
</evidence>
<dbReference type="Pfam" id="PF16640">
    <property type="entry name" value="Big_3_5"/>
    <property type="match status" value="3"/>
</dbReference>
<dbReference type="InterPro" id="IPR050819">
    <property type="entry name" value="Tripeptidyl-peptidase_I"/>
</dbReference>
<evidence type="ECO:0000313" key="11">
    <source>
        <dbReference type="Proteomes" id="UP000290253"/>
    </source>
</evidence>
<keyword evidence="8" id="KW-1133">Transmembrane helix</keyword>
<keyword evidence="7" id="KW-0865">Zymogen</keyword>
<keyword evidence="8" id="KW-0812">Transmembrane</keyword>
<dbReference type="SUPFAM" id="SSF52743">
    <property type="entry name" value="Subtilisin-like"/>
    <property type="match status" value="1"/>
</dbReference>
<dbReference type="InterPro" id="IPR013783">
    <property type="entry name" value="Ig-like_fold"/>
</dbReference>
<comment type="cofactor">
    <cofactor evidence="1">
        <name>Ca(2+)</name>
        <dbReference type="ChEBI" id="CHEBI:29108"/>
    </cofactor>
</comment>
<dbReference type="EMBL" id="SDMK01000001">
    <property type="protein sequence ID" value="RXS96639.1"/>
    <property type="molecule type" value="Genomic_DNA"/>
</dbReference>
<evidence type="ECO:0000256" key="4">
    <source>
        <dbReference type="ARBA" id="ARBA00022801"/>
    </source>
</evidence>
<dbReference type="PANTHER" id="PTHR14218:SF15">
    <property type="entry name" value="TRIPEPTIDYL-PEPTIDASE 1"/>
    <property type="match status" value="1"/>
</dbReference>
<gene>
    <name evidence="10" type="ORF">ESZ00_01440</name>
</gene>
<accession>A0A4Q1SGZ8</accession>
<sequence length="1518" mass="153133">MGSVMRPAGDRAHVKWQRAARACRRQCLSDGGEVGPVGELFEDGPMVATMWSLCRRAARVASPILTLPLVLIGLADVSPAQTTAAVAAQPSVRLTQPIVDSQLVTLKHTVHPLANAANDRGAVSDSLGLDRIQVVLKRSDAQEAALKQLIGQMHTKGSASYHKWLTPEQFGAQFGPSDQDIATVEAWLQAKGFSVSKVNPGKLTIEMSGNAGQFRSAFHTQIHKYVVNGETHYANATDPQIPAALAPVFGGFVSINNFRPKNQAKLLGKASYDPKTDKATPQWTIGSSSTGYNFVVAPGDFAVQYDLNPLYSAGINGSGQTIGIINDSNINVGLVNQFRTLFGLSANPPQVVIDGNDPGVDGTNNPDGPNYDSVEAYLDVEWAGAVAPQATVDLVIAADTALESGLYLAAEHAVYANVAPVLSLSFGECEAGLGSTNAFFNDLWEQAAAQGITVMVSSGDAGSAACDNDNSQYYAVDGQAVNGFASTPYNVAVGGTDFYYSDYATGGASITNYWSLTPSNSTPAVSLQSTIPEQPWNASQYGLNLLDYYSAYGVTTIAGGGGGASNAAVCSTSYDSSGTCTGTLSGYTKPSWQTGTGVPSDKVRDVPDVSLFASSGANYSYYAECYQDGDCQTGGSSVQITGIGGTSASSPAFAGIMALVNQKYGRQGQADFVLYPLATQYAASFHDVQNGSNSEPCNTTTVTISGYSYTPTNCISVSNPISIDYFDSSTAAATTEGQIGSGTTAEYNAGTGYDLASGLGSVDAYKLVTNWGNVTFAGTTTTLTPSSASFTHGTAVTISGTVTASSGTPSGSVALMTNNTDTAQQGQTNFTLSSGSYSGSVNFLPGGTYDIWGQYSGDGTNGASTSEKTQITVTPESSGVYLMVLTPYGSSYAIENSGTTGIPYGTQLLLEGLVAPSSELTAEENCITGASSTCPNFGVPTGTVAFSDGGTLINTAVLNASGEAEYKSAYSVGSHSITSSYSGDQSYKASTASAVTFSVVKNSPNAYIAGATLSAASSGSFTFVQGQPTTFYVLLENSASVTSEAAAPTGSVALSSSPSLGTASSASLVAGVDPSTGAPDGIATFTIPATAAAGTYTITASYAGDTNYSATGSLSAQIVLTAASGSKSSSISATASASATSPNAAVEVSGTVTGQTGSAAPTGTVDFYSAGTNLGSVSLSAPSSGDVSSFAVDLTSQLLLQGSNPITLQYSGDSNYKPSSTIVTISNPLSDFSMVPQAVNIPLAAGGSATDTINVSSVNGFSGAVNFTCTASTVTCSVTSSATLSSGGSSALTLTVNAGSSVTAGSYNVLITGTDSTGEYVHTLGLTAIVSGTASTGSFSLSASPTTLTVAPGATTNNTSQISVTPSGGFTGTVSLSCAVTTSMSNVTDTPTCSIASSATISTSGATTAVLTVSTTAATSSAVTHPLDRLFAVGGGIAVAGLLMLTIPARRRSWRTMLGVFVFAALVSLGIGCGSGGNSGGGGGSGGTTAGSYTVTVTGTTGTSGSITQTTTVSVTVS</sequence>
<dbReference type="GO" id="GO:0046872">
    <property type="term" value="F:metal ion binding"/>
    <property type="evidence" value="ECO:0007669"/>
    <property type="project" value="UniProtKB-KW"/>
</dbReference>
<proteinExistence type="predicted"/>
<protein>
    <submittedName>
        <fullName evidence="10">Peptidase S53 propeptide</fullName>
    </submittedName>
</protein>
<dbReference type="SUPFAM" id="SSF54897">
    <property type="entry name" value="Protease propeptides/inhibitors"/>
    <property type="match status" value="1"/>
</dbReference>
<feature type="transmembrane region" description="Helical" evidence="8">
    <location>
        <begin position="1430"/>
        <end position="1449"/>
    </location>
</feature>
<dbReference type="OrthoDB" id="127592at2"/>
<dbReference type="GO" id="GO:0008240">
    <property type="term" value="F:tripeptidyl-peptidase activity"/>
    <property type="evidence" value="ECO:0007669"/>
    <property type="project" value="TreeGrafter"/>
</dbReference>
<dbReference type="PROSITE" id="PS51695">
    <property type="entry name" value="SEDOLISIN"/>
    <property type="match status" value="1"/>
</dbReference>
<evidence type="ECO:0000256" key="7">
    <source>
        <dbReference type="ARBA" id="ARBA00023145"/>
    </source>
</evidence>
<keyword evidence="2" id="KW-0645">Protease</keyword>
<keyword evidence="4" id="KW-0378">Hydrolase</keyword>
<dbReference type="PROSITE" id="PS00138">
    <property type="entry name" value="SUBTILASE_SER"/>
    <property type="match status" value="1"/>
</dbReference>
<keyword evidence="11" id="KW-1185">Reference proteome</keyword>
<dbReference type="InterPro" id="IPR032109">
    <property type="entry name" value="Big_3_5"/>
</dbReference>
<feature type="transmembrane region" description="Helical" evidence="8">
    <location>
        <begin position="1456"/>
        <end position="1477"/>
    </location>
</feature>
<dbReference type="Gene3D" id="3.40.50.200">
    <property type="entry name" value="Peptidase S8/S53 domain"/>
    <property type="match status" value="1"/>
</dbReference>
<dbReference type="CDD" id="cd04056">
    <property type="entry name" value="Peptidases_S53"/>
    <property type="match status" value="1"/>
</dbReference>
<dbReference type="InterPro" id="IPR023828">
    <property type="entry name" value="Peptidase_S8_Ser-AS"/>
</dbReference>
<keyword evidence="3" id="KW-0479">Metal-binding</keyword>
<name>A0A4Q1SGZ8_9BACT</name>
<keyword evidence="5" id="KW-0720">Serine protease</keyword>
<reference evidence="10 11" key="1">
    <citation type="journal article" date="2016" name="Int. J. Syst. Evol. Microbiol.">
        <title>Acidipila dinghuensis sp. nov., an acidobacterium isolated from forest soil.</title>
        <authorList>
            <person name="Jiang Y.W."/>
            <person name="Wang J."/>
            <person name="Chen M.H."/>
            <person name="Lv Y.Y."/>
            <person name="Qiu L.H."/>
        </authorList>
    </citation>
    <scope>NUCLEOTIDE SEQUENCE [LARGE SCALE GENOMIC DNA]</scope>
    <source>
        <strain evidence="10 11">DHOF10</strain>
    </source>
</reference>
<evidence type="ECO:0000256" key="5">
    <source>
        <dbReference type="ARBA" id="ARBA00022825"/>
    </source>
</evidence>
<feature type="domain" description="Peptidase S53" evidence="9">
    <location>
        <begin position="295"/>
        <end position="774"/>
    </location>
</feature>
<evidence type="ECO:0000256" key="8">
    <source>
        <dbReference type="SAM" id="Phobius"/>
    </source>
</evidence>
<dbReference type="InterPro" id="IPR015366">
    <property type="entry name" value="S53_propep"/>
</dbReference>
<keyword evidence="6" id="KW-0106">Calcium</keyword>
<dbReference type="Pfam" id="PF09286">
    <property type="entry name" value="Pro-kuma_activ"/>
    <property type="match status" value="1"/>
</dbReference>
<dbReference type="GO" id="GO:0004252">
    <property type="term" value="F:serine-type endopeptidase activity"/>
    <property type="evidence" value="ECO:0007669"/>
    <property type="project" value="InterPro"/>
</dbReference>
<dbReference type="InterPro" id="IPR036852">
    <property type="entry name" value="Peptidase_S8/S53_dom_sf"/>
</dbReference>
<dbReference type="PANTHER" id="PTHR14218">
    <property type="entry name" value="PROTEASE S8 TRIPEPTIDYL PEPTIDASE I CLN2"/>
    <property type="match status" value="1"/>
</dbReference>
<evidence type="ECO:0000256" key="3">
    <source>
        <dbReference type="ARBA" id="ARBA00022723"/>
    </source>
</evidence>